<evidence type="ECO:0000313" key="3">
    <source>
        <dbReference type="Proteomes" id="UP001597203"/>
    </source>
</evidence>
<feature type="chain" id="PRO_5046086737" evidence="1">
    <location>
        <begin position="20"/>
        <end position="263"/>
    </location>
</feature>
<dbReference type="RefSeq" id="WP_380911421.1">
    <property type="nucleotide sequence ID" value="NZ_JBHTLS010000125.1"/>
</dbReference>
<sequence>MRTASFLVAVTAIVQPAAAETVAIPFAPPTGTALTYRIDQQRPVAGLSSFFRAVRLLRFERAGSGYTLFATLQSIDTDAPASGAEPYRAALGPLLGVEMHFRLDGAGRIVALDDMDAVWSSVQKGLAAMMAAFPPDSSRYKAAARVQALFAGLSAEGKLALLAGELQPLFLFSGSDVADGPGRGLRTMAGSPLGKPVQVEGTLKIIAQAAARLDLEEKLAGEGVQVAVRYGLSRQTGMVEDQERSLTMGALSMTESRSLMLAK</sequence>
<protein>
    <submittedName>
        <fullName evidence="2">Uncharacterized protein</fullName>
    </submittedName>
</protein>
<name>A0ABW3P0J5_9SPHN</name>
<evidence type="ECO:0000256" key="1">
    <source>
        <dbReference type="SAM" id="SignalP"/>
    </source>
</evidence>
<comment type="caution">
    <text evidence="2">The sequence shown here is derived from an EMBL/GenBank/DDBJ whole genome shotgun (WGS) entry which is preliminary data.</text>
</comment>
<proteinExistence type="predicted"/>
<keyword evidence="3" id="KW-1185">Reference proteome</keyword>
<dbReference type="Proteomes" id="UP001597203">
    <property type="component" value="Unassembled WGS sequence"/>
</dbReference>
<reference evidence="3" key="1">
    <citation type="journal article" date="2019" name="Int. J. Syst. Evol. Microbiol.">
        <title>The Global Catalogue of Microorganisms (GCM) 10K type strain sequencing project: providing services to taxonomists for standard genome sequencing and annotation.</title>
        <authorList>
            <consortium name="The Broad Institute Genomics Platform"/>
            <consortium name="The Broad Institute Genome Sequencing Center for Infectious Disease"/>
            <person name="Wu L."/>
            <person name="Ma J."/>
        </authorList>
    </citation>
    <scope>NUCLEOTIDE SEQUENCE [LARGE SCALE GENOMIC DNA]</scope>
    <source>
        <strain evidence="3">CCUG 54329</strain>
    </source>
</reference>
<feature type="signal peptide" evidence="1">
    <location>
        <begin position="1"/>
        <end position="19"/>
    </location>
</feature>
<organism evidence="2 3">
    <name type="scientific">Sphingobium olei</name>
    <dbReference type="NCBI Taxonomy" id="420955"/>
    <lineage>
        <taxon>Bacteria</taxon>
        <taxon>Pseudomonadati</taxon>
        <taxon>Pseudomonadota</taxon>
        <taxon>Alphaproteobacteria</taxon>
        <taxon>Sphingomonadales</taxon>
        <taxon>Sphingomonadaceae</taxon>
        <taxon>Sphingobium</taxon>
    </lineage>
</organism>
<accession>A0ABW3P0J5</accession>
<evidence type="ECO:0000313" key="2">
    <source>
        <dbReference type="EMBL" id="MFD1105554.1"/>
    </source>
</evidence>
<gene>
    <name evidence="2" type="ORF">ACFQ24_11815</name>
</gene>
<dbReference type="EMBL" id="JBHTLS010000125">
    <property type="protein sequence ID" value="MFD1105554.1"/>
    <property type="molecule type" value="Genomic_DNA"/>
</dbReference>
<keyword evidence="1" id="KW-0732">Signal</keyword>